<dbReference type="SMART" id="SM00116">
    <property type="entry name" value="CBS"/>
    <property type="match status" value="2"/>
</dbReference>
<reference evidence="4" key="2">
    <citation type="journal article" date="2021" name="Syst. Appl. Microbiol.">
        <title>Roseomonas hellenica sp. nov., isolated from roots of wild-growing Alkanna tinctoria.</title>
        <authorList>
            <person name="Rat A."/>
            <person name="Naranjo H.D."/>
            <person name="Lebbe L."/>
            <person name="Cnockaert M."/>
            <person name="Krigas N."/>
            <person name="Grigoriadou K."/>
            <person name="Maloupa E."/>
            <person name="Willems A."/>
        </authorList>
    </citation>
    <scope>NUCLEOTIDE SEQUENCE</scope>
    <source>
        <strain evidence="4">LMG 31228</strain>
    </source>
</reference>
<dbReference type="Proteomes" id="UP001138709">
    <property type="component" value="Unassembled WGS sequence"/>
</dbReference>
<evidence type="ECO:0000256" key="1">
    <source>
        <dbReference type="ARBA" id="ARBA00023122"/>
    </source>
</evidence>
<dbReference type="RefSeq" id="WP_211848738.1">
    <property type="nucleotide sequence ID" value="NZ_JAAEDL010000028.1"/>
</dbReference>
<proteinExistence type="predicted"/>
<evidence type="ECO:0000256" key="2">
    <source>
        <dbReference type="PROSITE-ProRule" id="PRU00703"/>
    </source>
</evidence>
<keyword evidence="5" id="KW-1185">Reference proteome</keyword>
<accession>A0A9X9XHH8</accession>
<dbReference type="PROSITE" id="PS51371">
    <property type="entry name" value="CBS"/>
    <property type="match status" value="2"/>
</dbReference>
<reference evidence="4" key="1">
    <citation type="submission" date="2020-01" db="EMBL/GenBank/DDBJ databases">
        <authorList>
            <person name="Rat A."/>
        </authorList>
    </citation>
    <scope>NUCLEOTIDE SEQUENCE</scope>
    <source>
        <strain evidence="4">LMG 31228</strain>
    </source>
</reference>
<sequence>MPQRTMGEIVRDQKPLTLAPTATVSEACAAMYARKVGAVLVVDEDRHLLGIFTGRDAVRLLAEGLDAKATRIDAVMTKNPTTLGPRATAMDALLLLNDCGFRHVPIVEGGHVVGIVSRYDFRAREHARLDDESGFMEVMR</sequence>
<dbReference type="EMBL" id="JAAEDL010000028">
    <property type="protein sequence ID" value="MBR0683164.1"/>
    <property type="molecule type" value="Genomic_DNA"/>
</dbReference>
<comment type="caution">
    <text evidence="4">The sequence shown here is derived from an EMBL/GenBank/DDBJ whole genome shotgun (WGS) entry which is preliminary data.</text>
</comment>
<dbReference type="InterPro" id="IPR046342">
    <property type="entry name" value="CBS_dom_sf"/>
</dbReference>
<name>A0A9X9XHH8_9PROT</name>
<evidence type="ECO:0000259" key="3">
    <source>
        <dbReference type="PROSITE" id="PS51371"/>
    </source>
</evidence>
<evidence type="ECO:0000313" key="4">
    <source>
        <dbReference type="EMBL" id="MBR0683164.1"/>
    </source>
</evidence>
<dbReference type="Gene3D" id="3.10.580.10">
    <property type="entry name" value="CBS-domain"/>
    <property type="match status" value="1"/>
</dbReference>
<protein>
    <submittedName>
        <fullName evidence="4">CBS domain-containing protein</fullName>
    </submittedName>
</protein>
<organism evidence="4 5">
    <name type="scientific">Neoroseomonas eburnea</name>
    <dbReference type="NCBI Taxonomy" id="1346889"/>
    <lineage>
        <taxon>Bacteria</taxon>
        <taxon>Pseudomonadati</taxon>
        <taxon>Pseudomonadota</taxon>
        <taxon>Alphaproteobacteria</taxon>
        <taxon>Acetobacterales</taxon>
        <taxon>Acetobacteraceae</taxon>
        <taxon>Neoroseomonas</taxon>
    </lineage>
</organism>
<feature type="domain" description="CBS" evidence="3">
    <location>
        <begin position="76"/>
        <end position="132"/>
    </location>
</feature>
<dbReference type="PANTHER" id="PTHR43080">
    <property type="entry name" value="CBS DOMAIN-CONTAINING PROTEIN CBSX3, MITOCHONDRIAL"/>
    <property type="match status" value="1"/>
</dbReference>
<dbReference type="Pfam" id="PF00571">
    <property type="entry name" value="CBS"/>
    <property type="match status" value="2"/>
</dbReference>
<dbReference type="PANTHER" id="PTHR43080:SF2">
    <property type="entry name" value="CBS DOMAIN-CONTAINING PROTEIN"/>
    <property type="match status" value="1"/>
</dbReference>
<dbReference type="SUPFAM" id="SSF54631">
    <property type="entry name" value="CBS-domain pair"/>
    <property type="match status" value="1"/>
</dbReference>
<gene>
    <name evidence="4" type="ORF">GXW74_21925</name>
</gene>
<keyword evidence="1 2" id="KW-0129">CBS domain</keyword>
<dbReference type="InterPro" id="IPR000644">
    <property type="entry name" value="CBS_dom"/>
</dbReference>
<feature type="domain" description="CBS" evidence="3">
    <location>
        <begin position="9"/>
        <end position="67"/>
    </location>
</feature>
<dbReference type="InterPro" id="IPR051257">
    <property type="entry name" value="Diverse_CBS-Domain"/>
</dbReference>
<evidence type="ECO:0000313" key="5">
    <source>
        <dbReference type="Proteomes" id="UP001138709"/>
    </source>
</evidence>
<dbReference type="AlphaFoldDB" id="A0A9X9XHH8"/>